<dbReference type="InterPro" id="IPR029044">
    <property type="entry name" value="Nucleotide-diphossugar_trans"/>
</dbReference>
<keyword evidence="6" id="KW-0812">Transmembrane</keyword>
<protein>
    <recommendedName>
        <fullName evidence="9">Glycosyltransferase 2-like domain-containing protein</fullName>
    </recommendedName>
</protein>
<feature type="transmembrane region" description="Helical" evidence="6">
    <location>
        <begin position="475"/>
        <end position="495"/>
    </location>
</feature>
<dbReference type="PANTHER" id="PTHR22913:SF12">
    <property type="entry name" value="MANNURONAN SYNTHASE"/>
    <property type="match status" value="1"/>
</dbReference>
<comment type="subcellular location">
    <subcellularLocation>
        <location evidence="1">Cell membrane</location>
    </subcellularLocation>
</comment>
<keyword evidence="8" id="KW-1185">Reference proteome</keyword>
<feature type="transmembrane region" description="Helical" evidence="6">
    <location>
        <begin position="507"/>
        <end position="526"/>
    </location>
</feature>
<evidence type="ECO:0000313" key="7">
    <source>
        <dbReference type="EMBL" id="VUC22347.1"/>
    </source>
</evidence>
<name>A0ABY6TWJ4_BIOOC</name>
<evidence type="ECO:0000256" key="4">
    <source>
        <dbReference type="ARBA" id="ARBA00022679"/>
    </source>
</evidence>
<proteinExistence type="predicted"/>
<keyword evidence="3" id="KW-0328">Glycosyltransferase</keyword>
<keyword evidence="5 6" id="KW-0472">Membrane</keyword>
<dbReference type="Proteomes" id="UP000766486">
    <property type="component" value="Unassembled WGS sequence"/>
</dbReference>
<evidence type="ECO:0000256" key="3">
    <source>
        <dbReference type="ARBA" id="ARBA00022676"/>
    </source>
</evidence>
<comment type="caution">
    <text evidence="7">The sequence shown here is derived from an EMBL/GenBank/DDBJ whole genome shotgun (WGS) entry which is preliminary data.</text>
</comment>
<dbReference type="EMBL" id="CABFNS010000551">
    <property type="protein sequence ID" value="VUC22347.1"/>
    <property type="molecule type" value="Genomic_DNA"/>
</dbReference>
<accession>A0ABY6TWJ4</accession>
<dbReference type="PANTHER" id="PTHR22913">
    <property type="entry name" value="HYALURONAN SYNTHASE"/>
    <property type="match status" value="1"/>
</dbReference>
<evidence type="ECO:0000256" key="5">
    <source>
        <dbReference type="ARBA" id="ARBA00023136"/>
    </source>
</evidence>
<evidence type="ECO:0000256" key="2">
    <source>
        <dbReference type="ARBA" id="ARBA00022475"/>
    </source>
</evidence>
<feature type="transmembrane region" description="Helical" evidence="6">
    <location>
        <begin position="590"/>
        <end position="610"/>
    </location>
</feature>
<keyword evidence="2" id="KW-1003">Cell membrane</keyword>
<evidence type="ECO:0000256" key="1">
    <source>
        <dbReference type="ARBA" id="ARBA00004236"/>
    </source>
</evidence>
<keyword evidence="6" id="KW-1133">Transmembrane helix</keyword>
<organism evidence="7 8">
    <name type="scientific">Bionectria ochroleuca</name>
    <name type="common">Gliocladium roseum</name>
    <dbReference type="NCBI Taxonomy" id="29856"/>
    <lineage>
        <taxon>Eukaryota</taxon>
        <taxon>Fungi</taxon>
        <taxon>Dikarya</taxon>
        <taxon>Ascomycota</taxon>
        <taxon>Pezizomycotina</taxon>
        <taxon>Sordariomycetes</taxon>
        <taxon>Hypocreomycetidae</taxon>
        <taxon>Hypocreales</taxon>
        <taxon>Bionectriaceae</taxon>
        <taxon>Clonostachys</taxon>
    </lineage>
</organism>
<dbReference type="Pfam" id="PF13641">
    <property type="entry name" value="Glyco_tranf_2_3"/>
    <property type="match status" value="1"/>
</dbReference>
<dbReference type="SUPFAM" id="SSF53448">
    <property type="entry name" value="Nucleotide-diphospho-sugar transferases"/>
    <property type="match status" value="1"/>
</dbReference>
<gene>
    <name evidence="7" type="ORF">CLO192961_LOCUS82028</name>
</gene>
<feature type="transmembrane region" description="Helical" evidence="6">
    <location>
        <begin position="560"/>
        <end position="578"/>
    </location>
</feature>
<evidence type="ECO:0000256" key="6">
    <source>
        <dbReference type="SAM" id="Phobius"/>
    </source>
</evidence>
<evidence type="ECO:0000313" key="8">
    <source>
        <dbReference type="Proteomes" id="UP000766486"/>
    </source>
</evidence>
<keyword evidence="4" id="KW-0808">Transferase</keyword>
<sequence>MGVREVYQQDSYGTTVASPRHVSVLRQILNVLGCLASLPLYWFITVHCRWPVTLDLIITIGLAELNRYINEGRRLAFLDEASYDSESDIEEKNHYEIHALRIDEKSCTSPVESGSASSRLDCLAAIVGWREDPSLFTRALESYRTTQNCAFVLVGIDGNEAEDMDMVHVFNNVFPKQSHVINVPEPLGEIAHRVRSREIAKRERIGQKINHTEIDEIAVRQCIQIARSLISEANLTFSGPYGARQLCLRQQHMHKKGIMFTTFIFALVISDIMGIEFLWSSDSDTIVFNDSLSRTVDAIAIDQSIGGASSGLVVHNGEESLVTLLAETVYWGELYLTRSTPAATASSDCQSGPSTIFRLAALPPILLPWYTQTLLGKRMIINEDRHLTTNLLKSGWGVVFASDVLTATDTPVSLSRWLRQQVRWARATHIESLLQPRVYLKSHPLLFHGMAKREFGPVLAAIAMIYYFFTARQLIVFSPTDLLFRCILGLVYNVLRNPHRLRTSSLKWVIPGIVFYHVPLPAVHLWSMLTLTADGWGTSMRANSEQAKKDSTWQAWWENGFFVIWMGVVAGSAARWLMTNVVHDLSHSMSMLVFFGSITVAGMLAWKATIATS</sequence>
<feature type="transmembrane region" description="Helical" evidence="6">
    <location>
        <begin position="258"/>
        <end position="279"/>
    </location>
</feature>
<reference evidence="7 8" key="1">
    <citation type="submission" date="2019-06" db="EMBL/GenBank/DDBJ databases">
        <authorList>
            <person name="Broberg M."/>
        </authorList>
    </citation>
    <scope>NUCLEOTIDE SEQUENCE [LARGE SCALE GENOMIC DNA]</scope>
</reference>
<evidence type="ECO:0008006" key="9">
    <source>
        <dbReference type="Google" id="ProtNLM"/>
    </source>
</evidence>